<organism evidence="1">
    <name type="scientific">human gut metagenome</name>
    <dbReference type="NCBI Taxonomy" id="408170"/>
    <lineage>
        <taxon>unclassified sequences</taxon>
        <taxon>metagenomes</taxon>
        <taxon>organismal metagenomes</taxon>
    </lineage>
</organism>
<gene>
    <name evidence="1" type="ORF">Q604_UNBC02322G0001</name>
</gene>
<reference evidence="1" key="1">
    <citation type="submission" date="2013-12" db="EMBL/GenBank/DDBJ databases">
        <title>A Varibaculum cambriense genome reconstructed from a premature infant gut community with otherwise low bacterial novelty that shifts toward anaerobic metabolism during the third week of life.</title>
        <authorList>
            <person name="Brown C.T."/>
            <person name="Sharon I."/>
            <person name="Thomas B.C."/>
            <person name="Castelle C.J."/>
            <person name="Morowitz M.J."/>
            <person name="Banfield J.F."/>
        </authorList>
    </citation>
    <scope>NUCLEOTIDE SEQUENCE</scope>
</reference>
<name>W1YMX0_9ZZZZ</name>
<accession>W1YMX0</accession>
<feature type="non-terminal residue" evidence="1">
    <location>
        <position position="1"/>
    </location>
</feature>
<feature type="non-terminal residue" evidence="1">
    <location>
        <position position="68"/>
    </location>
</feature>
<sequence>QLVSRFRDDNWRVGFLYGLLRLAVKASNQPLGVIVWPTDLLAADDTPGTHRGSTTCVQRRTTRRQIAF</sequence>
<comment type="caution">
    <text evidence="1">The sequence shown here is derived from an EMBL/GenBank/DDBJ whole genome shotgun (WGS) entry which is preliminary data.</text>
</comment>
<proteinExistence type="predicted"/>
<protein>
    <submittedName>
        <fullName evidence="1">Uncharacterized protein</fullName>
    </submittedName>
</protein>
<evidence type="ECO:0000313" key="1">
    <source>
        <dbReference type="EMBL" id="ETJ43666.1"/>
    </source>
</evidence>
<dbReference type="EMBL" id="AZMM01002322">
    <property type="protein sequence ID" value="ETJ43666.1"/>
    <property type="molecule type" value="Genomic_DNA"/>
</dbReference>
<dbReference type="AlphaFoldDB" id="W1YMX0"/>